<dbReference type="Proteomes" id="UP001632038">
    <property type="component" value="Unassembled WGS sequence"/>
</dbReference>
<keyword evidence="3" id="KW-1185">Reference proteome</keyword>
<gene>
    <name evidence="2" type="ORF">CASFOL_017946</name>
</gene>
<accession>A0ABD3DCH1</accession>
<dbReference type="AlphaFoldDB" id="A0ABD3DCH1"/>
<evidence type="ECO:0000256" key="1">
    <source>
        <dbReference type="SAM" id="MobiDB-lite"/>
    </source>
</evidence>
<evidence type="ECO:0000313" key="2">
    <source>
        <dbReference type="EMBL" id="KAL3638575.1"/>
    </source>
</evidence>
<feature type="region of interest" description="Disordered" evidence="1">
    <location>
        <begin position="84"/>
        <end position="105"/>
    </location>
</feature>
<sequence>MNERFNKPERALSQIAEVVKELQQSQEMSENVWTCPVALEVEPLVSLEPVHFKIAEETRDDVSSINGPVFKKTCRPIIIYSMPWKDKEPKKRRKRAKKTAQKPDQVLIELTLDQHSVNTRSSYNSPTHSVEC</sequence>
<comment type="caution">
    <text evidence="2">The sequence shown here is derived from an EMBL/GenBank/DDBJ whole genome shotgun (WGS) entry which is preliminary data.</text>
</comment>
<feature type="compositionally biased region" description="Basic residues" evidence="1">
    <location>
        <begin position="90"/>
        <end position="100"/>
    </location>
</feature>
<protein>
    <submittedName>
        <fullName evidence="2">Uncharacterized protein</fullName>
    </submittedName>
</protein>
<evidence type="ECO:0000313" key="3">
    <source>
        <dbReference type="Proteomes" id="UP001632038"/>
    </source>
</evidence>
<dbReference type="EMBL" id="JAVIJP010000019">
    <property type="protein sequence ID" value="KAL3638575.1"/>
    <property type="molecule type" value="Genomic_DNA"/>
</dbReference>
<name>A0ABD3DCH1_9LAMI</name>
<organism evidence="2 3">
    <name type="scientific">Castilleja foliolosa</name>
    <dbReference type="NCBI Taxonomy" id="1961234"/>
    <lineage>
        <taxon>Eukaryota</taxon>
        <taxon>Viridiplantae</taxon>
        <taxon>Streptophyta</taxon>
        <taxon>Embryophyta</taxon>
        <taxon>Tracheophyta</taxon>
        <taxon>Spermatophyta</taxon>
        <taxon>Magnoliopsida</taxon>
        <taxon>eudicotyledons</taxon>
        <taxon>Gunneridae</taxon>
        <taxon>Pentapetalae</taxon>
        <taxon>asterids</taxon>
        <taxon>lamiids</taxon>
        <taxon>Lamiales</taxon>
        <taxon>Orobanchaceae</taxon>
        <taxon>Pedicularideae</taxon>
        <taxon>Castillejinae</taxon>
        <taxon>Castilleja</taxon>
    </lineage>
</organism>
<proteinExistence type="predicted"/>
<reference evidence="3" key="1">
    <citation type="journal article" date="2024" name="IScience">
        <title>Strigolactones Initiate the Formation of Haustorium-like Structures in Castilleja.</title>
        <authorList>
            <person name="Buerger M."/>
            <person name="Peterson D."/>
            <person name="Chory J."/>
        </authorList>
    </citation>
    <scope>NUCLEOTIDE SEQUENCE [LARGE SCALE GENOMIC DNA]</scope>
</reference>